<dbReference type="Pfam" id="PF00004">
    <property type="entry name" value="AAA"/>
    <property type="match status" value="1"/>
</dbReference>
<dbReference type="InterPro" id="IPR032423">
    <property type="entry name" value="AAA_assoc_2"/>
</dbReference>
<gene>
    <name evidence="6" type="ORF">J2Z37_000445</name>
</gene>
<accession>A0ABS4GJL0</accession>
<evidence type="ECO:0000256" key="1">
    <source>
        <dbReference type="ARBA" id="ARBA00008959"/>
    </source>
</evidence>
<organism evidence="6 7">
    <name type="scientific">Ammoniphilus resinae</name>
    <dbReference type="NCBI Taxonomy" id="861532"/>
    <lineage>
        <taxon>Bacteria</taxon>
        <taxon>Bacillati</taxon>
        <taxon>Bacillota</taxon>
        <taxon>Bacilli</taxon>
        <taxon>Bacillales</taxon>
        <taxon>Paenibacillaceae</taxon>
        <taxon>Aneurinibacillus group</taxon>
        <taxon>Ammoniphilus</taxon>
    </lineage>
</organism>
<dbReference type="InterPro" id="IPR003959">
    <property type="entry name" value="ATPase_AAA_core"/>
</dbReference>
<proteinExistence type="inferred from homology"/>
<dbReference type="Gene3D" id="1.10.3710.10">
    <property type="entry name" value="DNA polymerase III clamp loader subunits, C-terminal domain"/>
    <property type="match status" value="1"/>
</dbReference>
<dbReference type="Pfam" id="PF16193">
    <property type="entry name" value="AAA_assoc_2"/>
    <property type="match status" value="1"/>
</dbReference>
<comment type="caution">
    <text evidence="6">The sequence shown here is derived from an EMBL/GenBank/DDBJ whole genome shotgun (WGS) entry which is preliminary data.</text>
</comment>
<dbReference type="PANTHER" id="PTHR13779">
    <property type="entry name" value="WERNER HELICASE-INTERACTING PROTEIN 1 FAMILY MEMBER"/>
    <property type="match status" value="1"/>
</dbReference>
<dbReference type="Gene3D" id="3.40.50.300">
    <property type="entry name" value="P-loop containing nucleotide triphosphate hydrolases"/>
    <property type="match status" value="1"/>
</dbReference>
<dbReference type="CDD" id="cd18139">
    <property type="entry name" value="HLD_clamp_RarA"/>
    <property type="match status" value="1"/>
</dbReference>
<dbReference type="CDD" id="cd00009">
    <property type="entry name" value="AAA"/>
    <property type="match status" value="1"/>
</dbReference>
<feature type="domain" description="AAA+ ATPase" evidence="5">
    <location>
        <begin position="60"/>
        <end position="177"/>
    </location>
</feature>
<evidence type="ECO:0000313" key="6">
    <source>
        <dbReference type="EMBL" id="MBP1930458.1"/>
    </source>
</evidence>
<keyword evidence="7" id="KW-1185">Reference proteome</keyword>
<dbReference type="InterPro" id="IPR051314">
    <property type="entry name" value="AAA_ATPase_RarA/MGS1/WRNIP1"/>
</dbReference>
<feature type="region of interest" description="Disordered" evidence="4">
    <location>
        <begin position="1"/>
        <end position="28"/>
    </location>
</feature>
<evidence type="ECO:0000313" key="7">
    <source>
        <dbReference type="Proteomes" id="UP001519343"/>
    </source>
</evidence>
<dbReference type="Gene3D" id="1.20.272.10">
    <property type="match status" value="1"/>
</dbReference>
<evidence type="ECO:0000256" key="4">
    <source>
        <dbReference type="SAM" id="MobiDB-lite"/>
    </source>
</evidence>
<reference evidence="6 7" key="1">
    <citation type="submission" date="2021-03" db="EMBL/GenBank/DDBJ databases">
        <title>Genomic Encyclopedia of Type Strains, Phase IV (KMG-IV): sequencing the most valuable type-strain genomes for metagenomic binning, comparative biology and taxonomic classification.</title>
        <authorList>
            <person name="Goeker M."/>
        </authorList>
    </citation>
    <scope>NUCLEOTIDE SEQUENCE [LARGE SCALE GENOMIC DNA]</scope>
    <source>
        <strain evidence="6 7">DSM 24738</strain>
    </source>
</reference>
<dbReference type="Proteomes" id="UP001519343">
    <property type="component" value="Unassembled WGS sequence"/>
</dbReference>
<dbReference type="InterPro" id="IPR027417">
    <property type="entry name" value="P-loop_NTPase"/>
</dbReference>
<keyword evidence="2" id="KW-0547">Nucleotide-binding</keyword>
<dbReference type="InterPro" id="IPR003593">
    <property type="entry name" value="AAA+_ATPase"/>
</dbReference>
<dbReference type="InterPro" id="IPR021886">
    <property type="entry name" value="MgsA_C"/>
</dbReference>
<dbReference type="SUPFAM" id="SSF52540">
    <property type="entry name" value="P-loop containing nucleoside triphosphate hydrolases"/>
    <property type="match status" value="1"/>
</dbReference>
<dbReference type="SUPFAM" id="SSF48019">
    <property type="entry name" value="post-AAA+ oligomerization domain-like"/>
    <property type="match status" value="1"/>
</dbReference>
<dbReference type="SMART" id="SM00382">
    <property type="entry name" value="AAA"/>
    <property type="match status" value="1"/>
</dbReference>
<protein>
    <submittedName>
        <fullName evidence="6">ATPase</fullName>
    </submittedName>
</protein>
<evidence type="ECO:0000259" key="5">
    <source>
        <dbReference type="SMART" id="SM00382"/>
    </source>
</evidence>
<keyword evidence="3" id="KW-0067">ATP-binding</keyword>
<dbReference type="NCBIfam" id="NF009881">
    <property type="entry name" value="PRK13341.1-2"/>
    <property type="match status" value="1"/>
</dbReference>
<dbReference type="InterPro" id="IPR008921">
    <property type="entry name" value="DNA_pol3_clamp-load_cplx_C"/>
</dbReference>
<dbReference type="PANTHER" id="PTHR13779:SF7">
    <property type="entry name" value="ATPASE WRNIP1"/>
    <property type="match status" value="1"/>
</dbReference>
<name>A0ABS4GJL0_9BACL</name>
<dbReference type="Pfam" id="PF12002">
    <property type="entry name" value="MgsA_C"/>
    <property type="match status" value="1"/>
</dbReference>
<dbReference type="EMBL" id="JAGGKT010000001">
    <property type="protein sequence ID" value="MBP1930458.1"/>
    <property type="molecule type" value="Genomic_DNA"/>
</dbReference>
<evidence type="ECO:0000256" key="2">
    <source>
        <dbReference type="ARBA" id="ARBA00022741"/>
    </source>
</evidence>
<comment type="similarity">
    <text evidence="1">Belongs to the AAA ATPase family. RarA/MGS1/WRNIP1 subfamily.</text>
</comment>
<dbReference type="RefSeq" id="WP_209808447.1">
    <property type="nucleotide sequence ID" value="NZ_JAGGKT010000001.1"/>
</dbReference>
<sequence length="448" mass="50171">MDLFSYDFQEPTQDNGRDSGAGNRQPLAARMRPRTLDDFVGQEDIVGKGKLLRRAIEADQISSLIFYGPPGTGKTTLAKVISGTTKAYFTEINAVTAGVADIRRVVDEAKQRYNMYRQRTTLFIDEIHRFNKSQQDALLPFVEEGTIILIGATTENPFFEVNSALLSRSQIFSLHSLTPQHMKQILYRATLDKENGYGELDIQLTPDGEEHLIQYAEGDARKLLNALELAVTTTIPNEQNQIVITLEVAVESIQRRAVRYDKNGDRHYDTVSAFIKSMRGSDPDAALYWLAQMIDAGEDPLFIARRIVILASEDIGNADPQALQVAVSAFQALQLIGMPEGRIILGQAVSYCASAPKSNAAYNGINEALHWVRTKGHGPVPRHLKDAHYKGAAKLGHGEGYLYPHHYPGHYVKQQYLPDGVQEKFYKPTENGYEKQIKDYLISLEREK</sequence>
<dbReference type="Gene3D" id="1.10.8.60">
    <property type="match status" value="1"/>
</dbReference>
<evidence type="ECO:0000256" key="3">
    <source>
        <dbReference type="ARBA" id="ARBA00022840"/>
    </source>
</evidence>